<evidence type="ECO:0000256" key="1">
    <source>
        <dbReference type="SAM" id="MobiDB-lite"/>
    </source>
</evidence>
<feature type="region of interest" description="Disordered" evidence="1">
    <location>
        <begin position="1"/>
        <end position="36"/>
    </location>
</feature>
<organism evidence="2 3">
    <name type="scientific">Burkholderia anthina</name>
    <dbReference type="NCBI Taxonomy" id="179879"/>
    <lineage>
        <taxon>Bacteria</taxon>
        <taxon>Pseudomonadati</taxon>
        <taxon>Pseudomonadota</taxon>
        <taxon>Betaproteobacteria</taxon>
        <taxon>Burkholderiales</taxon>
        <taxon>Burkholderiaceae</taxon>
        <taxon>Burkholderia</taxon>
        <taxon>Burkholderia cepacia complex</taxon>
    </lineage>
</organism>
<feature type="region of interest" description="Disordered" evidence="1">
    <location>
        <begin position="206"/>
        <end position="227"/>
    </location>
</feature>
<feature type="compositionally biased region" description="Polar residues" evidence="1">
    <location>
        <begin position="217"/>
        <end position="227"/>
    </location>
</feature>
<name>A0A6P2GFX0_9BURK</name>
<evidence type="ECO:0000313" key="2">
    <source>
        <dbReference type="EMBL" id="VVU52690.1"/>
    </source>
</evidence>
<dbReference type="Proteomes" id="UP000494201">
    <property type="component" value="Unassembled WGS sequence"/>
</dbReference>
<dbReference type="EMBL" id="CABVLY010000025">
    <property type="protein sequence ID" value="VVU52690.1"/>
    <property type="molecule type" value="Genomic_DNA"/>
</dbReference>
<gene>
    <name evidence="2" type="ORF">BAN20980_05428</name>
</gene>
<reference evidence="2 3" key="1">
    <citation type="submission" date="2019-09" db="EMBL/GenBank/DDBJ databases">
        <authorList>
            <person name="Depoorter E."/>
        </authorList>
    </citation>
    <scope>NUCLEOTIDE SEQUENCE [LARGE SCALE GENOMIC DNA]</scope>
    <source>
        <strain evidence="2">LMG 20980</strain>
    </source>
</reference>
<evidence type="ECO:0000313" key="3">
    <source>
        <dbReference type="Proteomes" id="UP000494201"/>
    </source>
</evidence>
<sequence>MKRRRYRPDFLAGARAPHDRRGNEYLQGGRARSATTSPCPIAACARYRGRGRQARTRSRFNCGGGIVRGDDRAVVWCANREEGVCSRRNGHGGECGPAWEDQQRRGRLCVSARCLPTALTRWPLRAARLDRVAPRERPMLRCQVRLGTRIFVCRAFPATFRQLRTCASPSGRAPRPARLRCRRWPPNRCRPHSPRLRRPDRALRCSRSGSRPCGESGSVTTCASPRR</sequence>
<dbReference type="AlphaFoldDB" id="A0A6P2GFX0"/>
<accession>A0A6P2GFX0</accession>
<proteinExistence type="predicted"/>
<protein>
    <submittedName>
        <fullName evidence="2">Uncharacterized protein</fullName>
    </submittedName>
</protein>